<accession>A0A561SEB6</accession>
<dbReference type="RefSeq" id="WP_145911161.1">
    <property type="nucleotide sequence ID" value="NZ_BAAAMZ010000005.1"/>
</dbReference>
<sequence>MDIQVSYQATTEEIVAVVAANAATRPGLRWGIVGLWAVLAVVCAAAGSLWFAVAAFFFGFVQVLNITATGKRMGAKVAPRYVGATTARLTDEVLQLNSPVQTREIPWSAVSKVTHTPMAWSVLSQKLGSTPQSAIVLKAAFSAEQRAEVDAFLAALPKVAHKGRAEGLPTGATKTPVG</sequence>
<proteinExistence type="predicted"/>
<dbReference type="OrthoDB" id="4350576at2"/>
<name>A0A561SEB6_9ACTN</name>
<evidence type="ECO:0000313" key="2">
    <source>
        <dbReference type="EMBL" id="TWF73201.1"/>
    </source>
</evidence>
<keyword evidence="1" id="KW-0812">Transmembrane</keyword>
<comment type="caution">
    <text evidence="2">The sequence shown here is derived from an EMBL/GenBank/DDBJ whole genome shotgun (WGS) entry which is preliminary data.</text>
</comment>
<keyword evidence="1" id="KW-0472">Membrane</keyword>
<protein>
    <recommendedName>
        <fullName evidence="4">YcxB-like protein</fullName>
    </recommendedName>
</protein>
<evidence type="ECO:0008006" key="4">
    <source>
        <dbReference type="Google" id="ProtNLM"/>
    </source>
</evidence>
<evidence type="ECO:0000313" key="3">
    <source>
        <dbReference type="Proteomes" id="UP000317940"/>
    </source>
</evidence>
<organism evidence="2 3">
    <name type="scientific">Kitasatospora viridis</name>
    <dbReference type="NCBI Taxonomy" id="281105"/>
    <lineage>
        <taxon>Bacteria</taxon>
        <taxon>Bacillati</taxon>
        <taxon>Actinomycetota</taxon>
        <taxon>Actinomycetes</taxon>
        <taxon>Kitasatosporales</taxon>
        <taxon>Streptomycetaceae</taxon>
        <taxon>Kitasatospora</taxon>
    </lineage>
</organism>
<reference evidence="2 3" key="1">
    <citation type="submission" date="2019-06" db="EMBL/GenBank/DDBJ databases">
        <title>Sequencing the genomes of 1000 actinobacteria strains.</title>
        <authorList>
            <person name="Klenk H.-P."/>
        </authorList>
    </citation>
    <scope>NUCLEOTIDE SEQUENCE [LARGE SCALE GENOMIC DNA]</scope>
    <source>
        <strain evidence="2 3">DSM 44826</strain>
    </source>
</reference>
<feature type="transmembrane region" description="Helical" evidence="1">
    <location>
        <begin position="35"/>
        <end position="64"/>
    </location>
</feature>
<gene>
    <name evidence="2" type="ORF">FHX73_16352</name>
</gene>
<dbReference type="Proteomes" id="UP000317940">
    <property type="component" value="Unassembled WGS sequence"/>
</dbReference>
<evidence type="ECO:0000256" key="1">
    <source>
        <dbReference type="SAM" id="Phobius"/>
    </source>
</evidence>
<keyword evidence="1" id="KW-1133">Transmembrane helix</keyword>
<dbReference type="AlphaFoldDB" id="A0A561SEB6"/>
<keyword evidence="3" id="KW-1185">Reference proteome</keyword>
<dbReference type="EMBL" id="VIWT01000006">
    <property type="protein sequence ID" value="TWF73201.1"/>
    <property type="molecule type" value="Genomic_DNA"/>
</dbReference>